<accession>A0A5R9AIV9</accession>
<reference evidence="3" key="2">
    <citation type="submission" date="2019-06" db="EMBL/GenBank/DDBJ databases">
        <title>AzeR, a transcriptional regulator that responds to azelaic acid in Pseudomonas nitroreducens.</title>
        <authorList>
            <person name="Bez C."/>
            <person name="Javvadi S.G."/>
            <person name="Bertani I."/>
            <person name="Devescovi G."/>
            <person name="Studholme D.J."/>
            <person name="Geller A."/>
            <person name="Levy A."/>
            <person name="Venturi V."/>
        </authorList>
    </citation>
    <scope>NUCLEOTIDE SEQUENCE [LARGE SCALE GENOMIC DNA]</scope>
    <source>
        <strain evidence="3">DSM 9128</strain>
    </source>
</reference>
<feature type="chain" id="PRO_5024407263" evidence="1">
    <location>
        <begin position="20"/>
        <end position="104"/>
    </location>
</feature>
<name>A0A5R9AIV9_PSENT</name>
<evidence type="ECO:0000313" key="3">
    <source>
        <dbReference type="Proteomes" id="UP000307510"/>
    </source>
</evidence>
<sequence length="104" mass="11334">MKKLTALLLLMPLAAGAQASDFCTGIGLFARAGALYRNEGKTEQQAIAAVHEGSAKLDADTQMVVRYFVRFGYHGGQTPDQASANAEQKCRQYEAYSERRSAMN</sequence>
<organism evidence="2 3">
    <name type="scientific">Pseudomonas nitroreducens</name>
    <dbReference type="NCBI Taxonomy" id="46680"/>
    <lineage>
        <taxon>Bacteria</taxon>
        <taxon>Pseudomonadati</taxon>
        <taxon>Pseudomonadota</taxon>
        <taxon>Gammaproteobacteria</taxon>
        <taxon>Pseudomonadales</taxon>
        <taxon>Pseudomonadaceae</taxon>
        <taxon>Pseudomonas</taxon>
    </lineage>
</organism>
<dbReference type="AlphaFoldDB" id="A0A5R9AIV9"/>
<dbReference type="RefSeq" id="WP_138212884.1">
    <property type="nucleotide sequence ID" value="NZ_VASG01000001.1"/>
</dbReference>
<protein>
    <submittedName>
        <fullName evidence="2">Uncharacterized protein</fullName>
    </submittedName>
</protein>
<proteinExistence type="predicted"/>
<keyword evidence="1" id="KW-0732">Signal</keyword>
<comment type="caution">
    <text evidence="2">The sequence shown here is derived from an EMBL/GenBank/DDBJ whole genome shotgun (WGS) entry which is preliminary data.</text>
</comment>
<reference evidence="2 3" key="1">
    <citation type="submission" date="2019-05" db="EMBL/GenBank/DDBJ databases">
        <authorList>
            <person name="Moore K."/>
            <person name="O'Neill P."/>
            <person name="Farbos A."/>
            <person name="Studholme D.J."/>
        </authorList>
    </citation>
    <scope>NUCLEOTIDE SEQUENCE [LARGE SCALE GENOMIC DNA]</scope>
    <source>
        <strain evidence="2 3">DSM 9128</strain>
    </source>
</reference>
<dbReference type="Proteomes" id="UP000307510">
    <property type="component" value="Unassembled WGS sequence"/>
</dbReference>
<dbReference type="EMBL" id="VASG01000001">
    <property type="protein sequence ID" value="TLP78682.1"/>
    <property type="molecule type" value="Genomic_DNA"/>
</dbReference>
<evidence type="ECO:0000256" key="1">
    <source>
        <dbReference type="SAM" id="SignalP"/>
    </source>
</evidence>
<feature type="signal peptide" evidence="1">
    <location>
        <begin position="1"/>
        <end position="19"/>
    </location>
</feature>
<gene>
    <name evidence="2" type="ORF">FEA48_05640</name>
</gene>
<evidence type="ECO:0000313" key="2">
    <source>
        <dbReference type="EMBL" id="TLP78682.1"/>
    </source>
</evidence>